<keyword evidence="5" id="KW-0539">Nucleus</keyword>
<dbReference type="InterPro" id="IPR013087">
    <property type="entry name" value="Znf_C2H2_type"/>
</dbReference>
<name>A0A9N9R671_9NEOP</name>
<evidence type="ECO:0000256" key="3">
    <source>
        <dbReference type="ARBA" id="ARBA00022771"/>
    </source>
</evidence>
<dbReference type="EMBL" id="OU893353">
    <property type="protein sequence ID" value="CAG9790431.1"/>
    <property type="molecule type" value="Genomic_DNA"/>
</dbReference>
<proteinExistence type="predicted"/>
<dbReference type="AlphaFoldDB" id="A0A9N9R671"/>
<dbReference type="PROSITE" id="PS50171">
    <property type="entry name" value="ZF_MATRIN"/>
    <property type="match status" value="1"/>
</dbReference>
<dbReference type="SMART" id="SM00355">
    <property type="entry name" value="ZnF_C2H2"/>
    <property type="match status" value="7"/>
</dbReference>
<feature type="domain" description="Matrin-type" evidence="6">
    <location>
        <begin position="514"/>
        <end position="545"/>
    </location>
</feature>
<dbReference type="SMART" id="SM00451">
    <property type="entry name" value="ZnF_U1"/>
    <property type="match status" value="9"/>
</dbReference>
<dbReference type="GO" id="GO:0008270">
    <property type="term" value="F:zinc ion binding"/>
    <property type="evidence" value="ECO:0007669"/>
    <property type="project" value="UniProtKB-KW"/>
</dbReference>
<keyword evidence="4" id="KW-0862">Zinc</keyword>
<dbReference type="Proteomes" id="UP001153714">
    <property type="component" value="Chromosome 22"/>
</dbReference>
<evidence type="ECO:0000313" key="8">
    <source>
        <dbReference type="Proteomes" id="UP001153714"/>
    </source>
</evidence>
<comment type="subcellular location">
    <subcellularLocation>
        <location evidence="1">Nucleus</location>
    </subcellularLocation>
</comment>
<evidence type="ECO:0000256" key="1">
    <source>
        <dbReference type="ARBA" id="ARBA00004123"/>
    </source>
</evidence>
<organism evidence="7 8">
    <name type="scientific">Diatraea saccharalis</name>
    <name type="common">sugarcane borer</name>
    <dbReference type="NCBI Taxonomy" id="40085"/>
    <lineage>
        <taxon>Eukaryota</taxon>
        <taxon>Metazoa</taxon>
        <taxon>Ecdysozoa</taxon>
        <taxon>Arthropoda</taxon>
        <taxon>Hexapoda</taxon>
        <taxon>Insecta</taxon>
        <taxon>Pterygota</taxon>
        <taxon>Neoptera</taxon>
        <taxon>Endopterygota</taxon>
        <taxon>Lepidoptera</taxon>
        <taxon>Glossata</taxon>
        <taxon>Ditrysia</taxon>
        <taxon>Pyraloidea</taxon>
        <taxon>Crambidae</taxon>
        <taxon>Crambinae</taxon>
        <taxon>Diatraea</taxon>
    </lineage>
</organism>
<dbReference type="InterPro" id="IPR000690">
    <property type="entry name" value="Matrin/U1-C_Znf_C2H2"/>
</dbReference>
<reference evidence="7" key="1">
    <citation type="submission" date="2021-12" db="EMBL/GenBank/DDBJ databases">
        <authorList>
            <person name="King R."/>
        </authorList>
    </citation>
    <scope>NUCLEOTIDE SEQUENCE</scope>
</reference>
<reference evidence="7" key="2">
    <citation type="submission" date="2022-10" db="EMBL/GenBank/DDBJ databases">
        <authorList>
            <consortium name="ENA_rothamsted_submissions"/>
            <consortium name="culmorum"/>
            <person name="King R."/>
        </authorList>
    </citation>
    <scope>NUCLEOTIDE SEQUENCE</scope>
</reference>
<evidence type="ECO:0000259" key="6">
    <source>
        <dbReference type="PROSITE" id="PS50171"/>
    </source>
</evidence>
<sequence>MIAEKSVLDHIESSIHQALKPICNLCNITIDYTQNAVADHKNSEKQLAELYTHYHLQLNSDDITNVRFKCNVCNTYIDVSQSKSHVESASHHTKLYSMLSSNNIEEEDDKYVCNGHNRLASYCVLCNKNIVTKNGHITSDAHVNILKKAIADGAKTKKNNNPANSIANTKKSNKRQTYCNPCNRYIDSHNFEAHTKGAIHKNNAKAVNASKSNTGQEGTEGAIENLPNKTYCAPCNIHIETKNFSSHLNGQRHQSNIDITPNENPWNTTKYCETCKVHVKTKDFLTHENSMIHMQRVFDPSALAHMDNTPGHLFFCRICCVKITKSPKTLNEHVIGANHVGGYESILNSNKIIKYNKHFYNCNVCKTMIAEKSVLDHIESSIHQALKPRRICNLCNITIDYTQNAVTDHKNSDTHRKQLAELYTHYHLQLNSDDITNVRFKCNVCNTYVDVSQSKSHVESASHHTKLYSMLSSNNIEEEDDKYVCNVCSVIIENKKELKHVTTQFHIKQLSAVYYCPICDVRVPNNEKNIKSHEQGYNHQMNLADSDDD</sequence>
<evidence type="ECO:0000256" key="5">
    <source>
        <dbReference type="ARBA" id="ARBA00023242"/>
    </source>
</evidence>
<evidence type="ECO:0000256" key="2">
    <source>
        <dbReference type="ARBA" id="ARBA00022723"/>
    </source>
</evidence>
<dbReference type="GO" id="GO:0003676">
    <property type="term" value="F:nucleic acid binding"/>
    <property type="evidence" value="ECO:0007669"/>
    <property type="project" value="InterPro"/>
</dbReference>
<gene>
    <name evidence="7" type="ORF">DIATSA_LOCUS8099</name>
</gene>
<keyword evidence="2" id="KW-0479">Metal-binding</keyword>
<dbReference type="InterPro" id="IPR003604">
    <property type="entry name" value="Matrin/U1-like-C_Znf_C2H2"/>
</dbReference>
<protein>
    <recommendedName>
        <fullName evidence="6">Matrin-type domain-containing protein</fullName>
    </recommendedName>
</protein>
<dbReference type="GO" id="GO:0005634">
    <property type="term" value="C:nucleus"/>
    <property type="evidence" value="ECO:0007669"/>
    <property type="project" value="UniProtKB-SubCell"/>
</dbReference>
<keyword evidence="3" id="KW-0863">Zinc-finger</keyword>
<accession>A0A9N9R671</accession>
<keyword evidence="8" id="KW-1185">Reference proteome</keyword>
<evidence type="ECO:0000256" key="4">
    <source>
        <dbReference type="ARBA" id="ARBA00022833"/>
    </source>
</evidence>
<evidence type="ECO:0000313" key="7">
    <source>
        <dbReference type="EMBL" id="CAG9790431.1"/>
    </source>
</evidence>
<dbReference type="OrthoDB" id="7493886at2759"/>
<dbReference type="Gene3D" id="3.30.160.60">
    <property type="entry name" value="Classic Zinc Finger"/>
    <property type="match status" value="2"/>
</dbReference>